<sequence>MAKDLFPTEEDRDDVVEHTGRGDPLKTIALLWHGDNRTGRSGISLDAILDAGIELANETGIDNLSMRKLAERLGVGTMSLYSFVPSKAELIDLMVDRVNGEAYQGAEGIAEQATWRQSIEAVAEQNWRLLARHRWLLAVDEARPVLGPGTIAKYDTELRQLDGLGLNDVEMDLTLALVLQHVRSAARLAVDLTDTSQVTGDSEGEWWSKAGPVLAALIDSSKYPHASRIGAAAGQEYNAATDPQRAYHFGLRTILDGVEKLMHDRSRSNEPPAAG</sequence>
<dbReference type="InterPro" id="IPR009057">
    <property type="entry name" value="Homeodomain-like_sf"/>
</dbReference>
<keyword evidence="1" id="KW-0805">Transcription regulation</keyword>
<dbReference type="PROSITE" id="PS50977">
    <property type="entry name" value="HTH_TETR_2"/>
    <property type="match status" value="1"/>
</dbReference>
<dbReference type="EMBL" id="FQZG01000007">
    <property type="protein sequence ID" value="SHI48793.1"/>
    <property type="molecule type" value="Genomic_DNA"/>
</dbReference>
<dbReference type="Gene3D" id="1.10.357.10">
    <property type="entry name" value="Tetracycline Repressor, domain 2"/>
    <property type="match status" value="1"/>
</dbReference>
<evidence type="ECO:0000256" key="1">
    <source>
        <dbReference type="ARBA" id="ARBA00023015"/>
    </source>
</evidence>
<dbReference type="InterPro" id="IPR001647">
    <property type="entry name" value="HTH_TetR"/>
</dbReference>
<dbReference type="GO" id="GO:0000976">
    <property type="term" value="F:transcription cis-regulatory region binding"/>
    <property type="evidence" value="ECO:0007669"/>
    <property type="project" value="TreeGrafter"/>
</dbReference>
<dbReference type="Pfam" id="PF00440">
    <property type="entry name" value="TetR_N"/>
    <property type="match status" value="1"/>
</dbReference>
<dbReference type="RefSeq" id="WP_073185935.1">
    <property type="nucleotide sequence ID" value="NZ_FQZG01000007.1"/>
</dbReference>
<protein>
    <submittedName>
        <fullName evidence="6">Transcriptional regulator, TetR family</fullName>
    </submittedName>
</protein>
<reference evidence="6 7" key="1">
    <citation type="submission" date="2016-11" db="EMBL/GenBank/DDBJ databases">
        <authorList>
            <person name="Jaros S."/>
            <person name="Januszkiewicz K."/>
            <person name="Wedrychowicz H."/>
        </authorList>
    </citation>
    <scope>NUCLEOTIDE SEQUENCE [LARGE SCALE GENOMIC DNA]</scope>
    <source>
        <strain evidence="6 7">DSM 12906</strain>
    </source>
</reference>
<dbReference type="InterPro" id="IPR004111">
    <property type="entry name" value="Repressor_TetR_C"/>
</dbReference>
<dbReference type="SUPFAM" id="SSF46689">
    <property type="entry name" value="Homeodomain-like"/>
    <property type="match status" value="1"/>
</dbReference>
<keyword evidence="7" id="KW-1185">Reference proteome</keyword>
<dbReference type="Pfam" id="PF02909">
    <property type="entry name" value="TetR_C_1"/>
    <property type="match status" value="1"/>
</dbReference>
<evidence type="ECO:0000313" key="6">
    <source>
        <dbReference type="EMBL" id="SHI48793.1"/>
    </source>
</evidence>
<dbReference type="Proteomes" id="UP000184512">
    <property type="component" value="Unassembled WGS sequence"/>
</dbReference>
<accession>A0A1M6BJY1</accession>
<keyword evidence="2 4" id="KW-0238">DNA-binding</keyword>
<feature type="domain" description="HTH tetR-type" evidence="5">
    <location>
        <begin position="42"/>
        <end position="102"/>
    </location>
</feature>
<proteinExistence type="predicted"/>
<dbReference type="OrthoDB" id="3732465at2"/>
<name>A0A1M6BJY1_9ACTN</name>
<dbReference type="GO" id="GO:0045892">
    <property type="term" value="P:negative regulation of DNA-templated transcription"/>
    <property type="evidence" value="ECO:0007669"/>
    <property type="project" value="InterPro"/>
</dbReference>
<dbReference type="SUPFAM" id="SSF48498">
    <property type="entry name" value="Tetracyclin repressor-like, C-terminal domain"/>
    <property type="match status" value="1"/>
</dbReference>
<evidence type="ECO:0000256" key="4">
    <source>
        <dbReference type="PROSITE-ProRule" id="PRU00335"/>
    </source>
</evidence>
<dbReference type="InterPro" id="IPR036271">
    <property type="entry name" value="Tet_transcr_reg_TetR-rel_C_sf"/>
</dbReference>
<gene>
    <name evidence="6" type="ORF">SAMN02745244_00452</name>
</gene>
<feature type="DNA-binding region" description="H-T-H motif" evidence="4">
    <location>
        <begin position="65"/>
        <end position="84"/>
    </location>
</feature>
<keyword evidence="3" id="KW-0804">Transcription</keyword>
<dbReference type="AlphaFoldDB" id="A0A1M6BJY1"/>
<dbReference type="InterPro" id="IPR050109">
    <property type="entry name" value="HTH-type_TetR-like_transc_reg"/>
</dbReference>
<dbReference type="Gene3D" id="1.10.10.60">
    <property type="entry name" value="Homeodomain-like"/>
    <property type="match status" value="1"/>
</dbReference>
<organism evidence="6 7">
    <name type="scientific">Tessaracoccus bendigoensis DSM 12906</name>
    <dbReference type="NCBI Taxonomy" id="1123357"/>
    <lineage>
        <taxon>Bacteria</taxon>
        <taxon>Bacillati</taxon>
        <taxon>Actinomycetota</taxon>
        <taxon>Actinomycetes</taxon>
        <taxon>Propionibacteriales</taxon>
        <taxon>Propionibacteriaceae</taxon>
        <taxon>Tessaracoccus</taxon>
    </lineage>
</organism>
<dbReference type="PANTHER" id="PTHR30055">
    <property type="entry name" value="HTH-TYPE TRANSCRIPTIONAL REGULATOR RUTR"/>
    <property type="match status" value="1"/>
</dbReference>
<dbReference type="STRING" id="1123357.SAMN02745244_00452"/>
<evidence type="ECO:0000259" key="5">
    <source>
        <dbReference type="PROSITE" id="PS50977"/>
    </source>
</evidence>
<dbReference type="GO" id="GO:0003700">
    <property type="term" value="F:DNA-binding transcription factor activity"/>
    <property type="evidence" value="ECO:0007669"/>
    <property type="project" value="TreeGrafter"/>
</dbReference>
<evidence type="ECO:0000256" key="3">
    <source>
        <dbReference type="ARBA" id="ARBA00023163"/>
    </source>
</evidence>
<dbReference type="PANTHER" id="PTHR30055:SF151">
    <property type="entry name" value="TRANSCRIPTIONAL REGULATORY PROTEIN"/>
    <property type="match status" value="1"/>
</dbReference>
<evidence type="ECO:0000256" key="2">
    <source>
        <dbReference type="ARBA" id="ARBA00023125"/>
    </source>
</evidence>
<evidence type="ECO:0000313" key="7">
    <source>
        <dbReference type="Proteomes" id="UP000184512"/>
    </source>
</evidence>